<dbReference type="SUPFAM" id="SSF56349">
    <property type="entry name" value="DNA breaking-rejoining enzymes"/>
    <property type="match status" value="1"/>
</dbReference>
<reference evidence="2" key="1">
    <citation type="submission" date="2021-01" db="EMBL/GenBank/DDBJ databases">
        <authorList>
            <person name="Corre E."/>
            <person name="Pelletier E."/>
            <person name="Niang G."/>
            <person name="Scheremetjew M."/>
            <person name="Finn R."/>
            <person name="Kale V."/>
            <person name="Holt S."/>
            <person name="Cochrane G."/>
            <person name="Meng A."/>
            <person name="Brown T."/>
            <person name="Cohen L."/>
        </authorList>
    </citation>
    <scope>NUCLEOTIDE SEQUENCE</scope>
    <source>
        <strain evidence="2">CCMP 410</strain>
    </source>
</reference>
<dbReference type="EMBL" id="HBGK01042572">
    <property type="protein sequence ID" value="CAD9302182.1"/>
    <property type="molecule type" value="Transcribed_RNA"/>
</dbReference>
<evidence type="ECO:0000256" key="1">
    <source>
        <dbReference type="SAM" id="MobiDB-lite"/>
    </source>
</evidence>
<feature type="compositionally biased region" description="Basic and acidic residues" evidence="1">
    <location>
        <begin position="682"/>
        <end position="691"/>
    </location>
</feature>
<accession>A0A7S1YFQ7</accession>
<evidence type="ECO:0000313" key="2">
    <source>
        <dbReference type="EMBL" id="CAD9302182.1"/>
    </source>
</evidence>
<feature type="region of interest" description="Disordered" evidence="1">
    <location>
        <begin position="616"/>
        <end position="643"/>
    </location>
</feature>
<dbReference type="AlphaFoldDB" id="A0A7S1YFQ7"/>
<organism evidence="2">
    <name type="scientific">Grammatophora oceanica</name>
    <dbReference type="NCBI Taxonomy" id="210454"/>
    <lineage>
        <taxon>Eukaryota</taxon>
        <taxon>Sar</taxon>
        <taxon>Stramenopiles</taxon>
        <taxon>Ochrophyta</taxon>
        <taxon>Bacillariophyta</taxon>
        <taxon>Fragilariophyceae</taxon>
        <taxon>Fragilariophycidae</taxon>
        <taxon>Rhabdonematales</taxon>
        <taxon>Grammatophoraceae</taxon>
        <taxon>Grammatophora</taxon>
    </lineage>
</organism>
<dbReference type="InterPro" id="IPR011010">
    <property type="entry name" value="DNA_brk_join_enz"/>
</dbReference>
<gene>
    <name evidence="2" type="ORF">GOCE00092_LOCUS22331</name>
</gene>
<name>A0A7S1YFQ7_9STRA</name>
<feature type="region of interest" description="Disordered" evidence="1">
    <location>
        <begin position="671"/>
        <end position="697"/>
    </location>
</feature>
<protein>
    <submittedName>
        <fullName evidence="2">Uncharacterized protein</fullName>
    </submittedName>
</protein>
<feature type="region of interest" description="Disordered" evidence="1">
    <location>
        <begin position="1"/>
        <end position="28"/>
    </location>
</feature>
<feature type="compositionally biased region" description="Basic residues" evidence="1">
    <location>
        <begin position="1"/>
        <end position="15"/>
    </location>
</feature>
<sequence>MATARNRRNRNRLTPRRQGEYQSLPLSPAEKAEMVQGVTNFIETNNLHPNQDAQRPQITALLKPSRSGDARQIRGSINQYRRYWLELGRFATKLKDWRTAAICNDDLRPEKPLPADPKTILRWLQFKCTPHNTVVCEPHTGEPYRWPDGTEMKGGKYFWKAGVNLDRAKTAINMLHNPFELCRGDYFGACRECVRANPGHLDFTRPGRVWKCCVNHSRGGALLRPLGSPMTDPALKNEFNTLHNRLTNNHVVQGCVQLTPNQIRKLRSHLMTSGGSHKLFNHQTYVMILLGIKLFLRADELVTLKFENFRIDCFSVSRNPARINSLVVWVKGKGDTQAVSLRLYRDDDNPEFCPIRHLMLYIVAAKLKGEGFLFPAWHLLASYVNNNDGNGIFDQENDHVEYADLLGRIQSLINVVLRGEFPEKFIVGTHTLRKTAYFFAVFGILYKYEVTGRRITGSMADSRHIQPLEDDALGKAARHKAIKNATLYFGAVLTRWEDLGFKTTEPSGGEQWQHNKVSEWKGVFYGVGPVRGNEDVATQTTMPLVSLASWYVTTELDISIETEFGPAIVHACFKPPNRAASERLVQLFESSSSWSAADRSMAMQLHQELVDQARRDGRRDAMRDVQAAQQQIGHGGAGSTAITGPAAATTTTIMEPTATAAAAVHITRSRNCSHGFGRPNVGRRESDRTAASDDGTC</sequence>
<dbReference type="GO" id="GO:0003677">
    <property type="term" value="F:DNA binding"/>
    <property type="evidence" value="ECO:0007669"/>
    <property type="project" value="InterPro"/>
</dbReference>
<proteinExistence type="predicted"/>